<reference evidence="7" key="1">
    <citation type="submission" date="2022-12" db="EMBL/GenBank/DDBJ databases">
        <authorList>
            <person name="Petersen C."/>
        </authorList>
    </citation>
    <scope>NUCLEOTIDE SEQUENCE</scope>
    <source>
        <strain evidence="7">IBT 16125</strain>
    </source>
</reference>
<organism evidence="7 8">
    <name type="scientific">Penicillium daleae</name>
    <dbReference type="NCBI Taxonomy" id="63821"/>
    <lineage>
        <taxon>Eukaryota</taxon>
        <taxon>Fungi</taxon>
        <taxon>Dikarya</taxon>
        <taxon>Ascomycota</taxon>
        <taxon>Pezizomycotina</taxon>
        <taxon>Eurotiomycetes</taxon>
        <taxon>Eurotiomycetidae</taxon>
        <taxon>Eurotiales</taxon>
        <taxon>Aspergillaceae</taxon>
        <taxon>Penicillium</taxon>
    </lineage>
</organism>
<dbReference type="AlphaFoldDB" id="A0AAD6G1X0"/>
<dbReference type="InterPro" id="IPR038765">
    <property type="entry name" value="Papain-like_cys_pep_sf"/>
</dbReference>
<dbReference type="InterPro" id="IPR057812">
    <property type="entry name" value="SH3_YKFC_2nd"/>
</dbReference>
<feature type="chain" id="PRO_5042288229" description="NlpC/P60 domain-containing protein" evidence="5">
    <location>
        <begin position="17"/>
        <end position="341"/>
    </location>
</feature>
<keyword evidence="3" id="KW-0378">Hydrolase</keyword>
<keyword evidence="2" id="KW-0645">Protease</keyword>
<accession>A0AAD6G1X0</accession>
<evidence type="ECO:0000313" key="7">
    <source>
        <dbReference type="EMBL" id="KAJ5449844.1"/>
    </source>
</evidence>
<dbReference type="PANTHER" id="PTHR47053:SF3">
    <property type="entry name" value="GAMMA-D-GLUTAMYL-L-LYSINE DIPEPTIDYL-PEPTIDASE"/>
    <property type="match status" value="1"/>
</dbReference>
<evidence type="ECO:0000313" key="8">
    <source>
        <dbReference type="Proteomes" id="UP001213681"/>
    </source>
</evidence>
<dbReference type="EMBL" id="JAPVEA010000006">
    <property type="protein sequence ID" value="KAJ5449844.1"/>
    <property type="molecule type" value="Genomic_DNA"/>
</dbReference>
<dbReference type="SUPFAM" id="SSF54001">
    <property type="entry name" value="Cysteine proteinases"/>
    <property type="match status" value="1"/>
</dbReference>
<evidence type="ECO:0000256" key="5">
    <source>
        <dbReference type="SAM" id="SignalP"/>
    </source>
</evidence>
<feature type="signal peptide" evidence="5">
    <location>
        <begin position="1"/>
        <end position="16"/>
    </location>
</feature>
<feature type="domain" description="NlpC/P60" evidence="6">
    <location>
        <begin position="214"/>
        <end position="341"/>
    </location>
</feature>
<dbReference type="Pfam" id="PF23795">
    <property type="entry name" value="SH3_YKFC_2nd"/>
    <property type="match status" value="1"/>
</dbReference>
<evidence type="ECO:0000256" key="1">
    <source>
        <dbReference type="ARBA" id="ARBA00007074"/>
    </source>
</evidence>
<evidence type="ECO:0000256" key="2">
    <source>
        <dbReference type="ARBA" id="ARBA00022670"/>
    </source>
</evidence>
<dbReference type="InterPro" id="IPR051202">
    <property type="entry name" value="Peptidase_C40"/>
</dbReference>
<dbReference type="PANTHER" id="PTHR47053">
    <property type="entry name" value="MUREIN DD-ENDOPEPTIDASE MEPH-RELATED"/>
    <property type="match status" value="1"/>
</dbReference>
<reference evidence="7" key="2">
    <citation type="journal article" date="2023" name="IMA Fungus">
        <title>Comparative genomic study of the Penicillium genus elucidates a diverse pangenome and 15 lateral gene transfer events.</title>
        <authorList>
            <person name="Petersen C."/>
            <person name="Sorensen T."/>
            <person name="Nielsen M.R."/>
            <person name="Sondergaard T.E."/>
            <person name="Sorensen J.L."/>
            <person name="Fitzpatrick D.A."/>
            <person name="Frisvad J.C."/>
            <person name="Nielsen K.L."/>
        </authorList>
    </citation>
    <scope>NUCLEOTIDE SEQUENCE</scope>
    <source>
        <strain evidence="7">IBT 16125</strain>
    </source>
</reference>
<proteinExistence type="inferred from homology"/>
<gene>
    <name evidence="7" type="ORF">N7458_006293</name>
</gene>
<dbReference type="RefSeq" id="XP_056765379.1">
    <property type="nucleotide sequence ID" value="XM_056909675.1"/>
</dbReference>
<dbReference type="InterPro" id="IPR000064">
    <property type="entry name" value="NLP_P60_dom"/>
</dbReference>
<keyword evidence="5" id="KW-0732">Signal</keyword>
<dbReference type="GO" id="GO:0008234">
    <property type="term" value="F:cysteine-type peptidase activity"/>
    <property type="evidence" value="ECO:0007669"/>
    <property type="project" value="UniProtKB-KW"/>
</dbReference>
<dbReference type="PROSITE" id="PS51935">
    <property type="entry name" value="NLPC_P60"/>
    <property type="match status" value="1"/>
</dbReference>
<evidence type="ECO:0000256" key="4">
    <source>
        <dbReference type="ARBA" id="ARBA00022807"/>
    </source>
</evidence>
<dbReference type="Gene3D" id="3.90.1720.10">
    <property type="entry name" value="endopeptidase domain like (from Nostoc punctiforme)"/>
    <property type="match status" value="1"/>
</dbReference>
<dbReference type="GO" id="GO:0006508">
    <property type="term" value="P:proteolysis"/>
    <property type="evidence" value="ECO:0007669"/>
    <property type="project" value="UniProtKB-KW"/>
</dbReference>
<dbReference type="Pfam" id="PF00877">
    <property type="entry name" value="NLPC_P60"/>
    <property type="match status" value="1"/>
</dbReference>
<keyword evidence="8" id="KW-1185">Reference proteome</keyword>
<evidence type="ECO:0000259" key="6">
    <source>
        <dbReference type="PROSITE" id="PS51935"/>
    </source>
</evidence>
<comment type="similarity">
    <text evidence="1">Belongs to the peptidase C40 family.</text>
</comment>
<keyword evidence="4" id="KW-0788">Thiol protease</keyword>
<name>A0AAD6G1X0_9EURO</name>
<protein>
    <recommendedName>
        <fullName evidence="6">NlpC/P60 domain-containing protein</fullName>
    </recommendedName>
</protein>
<dbReference type="GeneID" id="81599918"/>
<dbReference type="Proteomes" id="UP001213681">
    <property type="component" value="Unassembled WGS sequence"/>
</dbReference>
<sequence length="341" mass="37316">MLSAIIFSLALGVATAQPRAGKGPELLPRADVQTAFIDVAVATLWTDPTKPRPIDEPALTNPVEIQTWLDSMNVSQFRDLTDNSRTQTQALYGVPVDILNYQDGWYEVAVPGQPTPKNTLGYPGWIPANQVSLDASYGKLQSTKPFATVNKVPTAALYRDARLELKYVELSYDTRLPVLSQTGGVVQVALPSGGSAYLSTSDVTVYDSDKAIPYPTKEDLVNTAKMFLDRPYLWGGMSGFAFDCSGFTHTIYHAHGITIPRDSDAQADFTGHGTSVSKEDLQPADLIFYASNQSDPSTIYHVAMYVGNGKMAEAYDAGTPVRITPVRLEEDYWGAERFLKE</sequence>
<evidence type="ECO:0000256" key="3">
    <source>
        <dbReference type="ARBA" id="ARBA00022801"/>
    </source>
</evidence>
<dbReference type="Gene3D" id="2.30.30.40">
    <property type="entry name" value="SH3 Domains"/>
    <property type="match status" value="2"/>
</dbReference>
<comment type="caution">
    <text evidence="7">The sequence shown here is derived from an EMBL/GenBank/DDBJ whole genome shotgun (WGS) entry which is preliminary data.</text>
</comment>